<accession>A0AAD3M822</accession>
<evidence type="ECO:0000313" key="9">
    <source>
        <dbReference type="Proteomes" id="UP001279410"/>
    </source>
</evidence>
<dbReference type="InterPro" id="IPR000889">
    <property type="entry name" value="Glutathione_peroxidase"/>
</dbReference>
<comment type="similarity">
    <text evidence="2 5">Belongs to the glutathione peroxidase family.</text>
</comment>
<dbReference type="GO" id="GO:0006979">
    <property type="term" value="P:response to oxidative stress"/>
    <property type="evidence" value="ECO:0007669"/>
    <property type="project" value="InterPro"/>
</dbReference>
<dbReference type="InterPro" id="IPR029760">
    <property type="entry name" value="GPX_CS"/>
</dbReference>
<sequence length="304" mass="33832">MLPGALTVLLTLLSLTESKQKDFYTFKVVNSRGKLVSLEKYRGSVSLVVNVASECGFTEEHYKDLQQLQRDFGPYHFNVLAFPCNQFGQQEPGSDKEIDSFVRRVYGVSFPLFSKIAVVGTGANNVYKYLIESSGKEPDWNFWKYLIDVTAITIAGRPEPAGIICRGNVIILTAAGIVAHITGVKDQSNNSSSISCSHPASEHEQSPVAKRPARPASICDQIIHRRSSGDTGPLFPMAFSLSLQIVSFRSVSLLSHQREYERVRHHVARSMLVARETIVSPQPIITESENFDSERLMADRLRVV</sequence>
<evidence type="ECO:0000256" key="3">
    <source>
        <dbReference type="ARBA" id="ARBA00022559"/>
    </source>
</evidence>
<dbReference type="PANTHER" id="PTHR11592:SF5">
    <property type="entry name" value="GLUTATHIONE PEROXIDASE 7"/>
    <property type="match status" value="1"/>
</dbReference>
<evidence type="ECO:0000256" key="1">
    <source>
        <dbReference type="ARBA" id="ARBA00000217"/>
    </source>
</evidence>
<evidence type="ECO:0000256" key="6">
    <source>
        <dbReference type="SAM" id="MobiDB-lite"/>
    </source>
</evidence>
<dbReference type="AlphaFoldDB" id="A0AAD3M822"/>
<dbReference type="PROSITE" id="PS00763">
    <property type="entry name" value="GLUTATHIONE_PEROXID_2"/>
    <property type="match status" value="1"/>
</dbReference>
<dbReference type="Gene3D" id="3.40.30.10">
    <property type="entry name" value="Glutaredoxin"/>
    <property type="match status" value="1"/>
</dbReference>
<gene>
    <name evidence="8" type="ORF">AKAME5_002742400</name>
</gene>
<feature type="signal peptide" evidence="7">
    <location>
        <begin position="1"/>
        <end position="18"/>
    </location>
</feature>
<dbReference type="NCBIfam" id="TIGR02540">
    <property type="entry name" value="gpx7"/>
    <property type="match status" value="1"/>
</dbReference>
<dbReference type="PANTHER" id="PTHR11592">
    <property type="entry name" value="GLUTATHIONE PEROXIDASE"/>
    <property type="match status" value="1"/>
</dbReference>
<comment type="catalytic activity">
    <reaction evidence="1">
        <text>2 glutathione + H2O2 = glutathione disulfide + 2 H2O</text>
        <dbReference type="Rhea" id="RHEA:16833"/>
        <dbReference type="ChEBI" id="CHEBI:15377"/>
        <dbReference type="ChEBI" id="CHEBI:16240"/>
        <dbReference type="ChEBI" id="CHEBI:57925"/>
        <dbReference type="ChEBI" id="CHEBI:58297"/>
        <dbReference type="EC" id="1.11.1.9"/>
    </reaction>
</comment>
<dbReference type="PROSITE" id="PS51355">
    <property type="entry name" value="GLUTATHIONE_PEROXID_3"/>
    <property type="match status" value="1"/>
</dbReference>
<dbReference type="PROSITE" id="PS00460">
    <property type="entry name" value="GLUTATHIONE_PEROXID_1"/>
    <property type="match status" value="1"/>
</dbReference>
<keyword evidence="4 5" id="KW-0560">Oxidoreductase</keyword>
<evidence type="ECO:0000256" key="2">
    <source>
        <dbReference type="ARBA" id="ARBA00006926"/>
    </source>
</evidence>
<evidence type="ECO:0000256" key="4">
    <source>
        <dbReference type="ARBA" id="ARBA00023002"/>
    </source>
</evidence>
<feature type="region of interest" description="Disordered" evidence="6">
    <location>
        <begin position="186"/>
        <end position="214"/>
    </location>
</feature>
<dbReference type="EMBL" id="BRZM01003569">
    <property type="protein sequence ID" value="GLD49408.1"/>
    <property type="molecule type" value="Genomic_DNA"/>
</dbReference>
<dbReference type="CDD" id="cd00340">
    <property type="entry name" value="GSH_Peroxidase"/>
    <property type="match status" value="1"/>
</dbReference>
<dbReference type="InterPro" id="IPR013376">
    <property type="entry name" value="Glut_perox_Gpx7"/>
</dbReference>
<evidence type="ECO:0000313" key="8">
    <source>
        <dbReference type="EMBL" id="GLD49408.1"/>
    </source>
</evidence>
<dbReference type="GO" id="GO:0033554">
    <property type="term" value="P:cellular response to stress"/>
    <property type="evidence" value="ECO:0007669"/>
    <property type="project" value="UniProtKB-ARBA"/>
</dbReference>
<keyword evidence="9" id="KW-1185">Reference proteome</keyword>
<dbReference type="InterPro" id="IPR029759">
    <property type="entry name" value="GPX_AS"/>
</dbReference>
<organism evidence="8 9">
    <name type="scientific">Lates japonicus</name>
    <name type="common">Japanese lates</name>
    <dbReference type="NCBI Taxonomy" id="270547"/>
    <lineage>
        <taxon>Eukaryota</taxon>
        <taxon>Metazoa</taxon>
        <taxon>Chordata</taxon>
        <taxon>Craniata</taxon>
        <taxon>Vertebrata</taxon>
        <taxon>Euteleostomi</taxon>
        <taxon>Actinopterygii</taxon>
        <taxon>Neopterygii</taxon>
        <taxon>Teleostei</taxon>
        <taxon>Neoteleostei</taxon>
        <taxon>Acanthomorphata</taxon>
        <taxon>Carangaria</taxon>
        <taxon>Carangaria incertae sedis</taxon>
        <taxon>Centropomidae</taxon>
        <taxon>Lates</taxon>
    </lineage>
</organism>
<feature type="compositionally biased region" description="Low complexity" evidence="6">
    <location>
        <begin position="188"/>
        <end position="197"/>
    </location>
</feature>
<dbReference type="Proteomes" id="UP001279410">
    <property type="component" value="Unassembled WGS sequence"/>
</dbReference>
<evidence type="ECO:0000256" key="7">
    <source>
        <dbReference type="SAM" id="SignalP"/>
    </source>
</evidence>
<dbReference type="GO" id="GO:0004602">
    <property type="term" value="F:glutathione peroxidase activity"/>
    <property type="evidence" value="ECO:0007669"/>
    <property type="project" value="UniProtKB-EC"/>
</dbReference>
<evidence type="ECO:0000256" key="5">
    <source>
        <dbReference type="RuleBase" id="RU000499"/>
    </source>
</evidence>
<keyword evidence="7" id="KW-0732">Signal</keyword>
<feature type="chain" id="PRO_5041902989" description="Glutathione peroxidase" evidence="7">
    <location>
        <begin position="19"/>
        <end position="304"/>
    </location>
</feature>
<dbReference type="SUPFAM" id="SSF52833">
    <property type="entry name" value="Thioredoxin-like"/>
    <property type="match status" value="1"/>
</dbReference>
<dbReference type="InterPro" id="IPR036249">
    <property type="entry name" value="Thioredoxin-like_sf"/>
</dbReference>
<dbReference type="PRINTS" id="PR01011">
    <property type="entry name" value="GLUTPROXDASE"/>
</dbReference>
<comment type="caution">
    <text evidence="8">The sequence shown here is derived from an EMBL/GenBank/DDBJ whole genome shotgun (WGS) entry which is preliminary data.</text>
</comment>
<proteinExistence type="inferred from homology"/>
<dbReference type="GO" id="GO:0005788">
    <property type="term" value="C:endoplasmic reticulum lumen"/>
    <property type="evidence" value="ECO:0007669"/>
    <property type="project" value="UniProtKB-ARBA"/>
</dbReference>
<keyword evidence="3 5" id="KW-0575">Peroxidase</keyword>
<name>A0AAD3M822_LATJO</name>
<reference evidence="8" key="1">
    <citation type="submission" date="2022-08" db="EMBL/GenBank/DDBJ databases">
        <title>Genome sequencing of akame (Lates japonicus).</title>
        <authorList>
            <person name="Hashiguchi Y."/>
            <person name="Takahashi H."/>
        </authorList>
    </citation>
    <scope>NUCLEOTIDE SEQUENCE</scope>
    <source>
        <strain evidence="8">Kochi</strain>
    </source>
</reference>
<dbReference type="Pfam" id="PF00255">
    <property type="entry name" value="GSHPx"/>
    <property type="match status" value="1"/>
</dbReference>
<protein>
    <recommendedName>
        <fullName evidence="5">Glutathione peroxidase</fullName>
    </recommendedName>
</protein>
<dbReference type="FunFam" id="3.40.30.10:FF:000049">
    <property type="entry name" value="Glutathione peroxidase"/>
    <property type="match status" value="1"/>
</dbReference>